<evidence type="ECO:0000313" key="2">
    <source>
        <dbReference type="Proteomes" id="UP000067626"/>
    </source>
</evidence>
<sequence>MPGMAGPSAVEASACSVLLLDLQARDDGFIGEPALTALAERLAADGRKVRLARLVHEHAEAREKAEAAASMRRFLGEVQAAVRAAGAEVVVLVRAWDGAVVEAARYGLRDGAVLVRLARGVRAELDGAFDHVVDEEGLHALLRGEAPATAEFRRLKASDLRRQLAVMQVAGSGALGGEARGAEGVEIVGARGRATLSGPSGGCPYLADARKNPVFDALSLDPARVQTRGCSFCLDNTGAYAAVSAEQVVGAWIAQLRALRAAAPRGERIEVLLTDERPHPHLPALFETLMHEPGLGPIELLWKSRVDWLLEFAESAVAPACALAEASGSVLHLYLVGFESFDREALALFNKGHGPEESERAIALMRAFEARFPGTFVFREHRAHGFLLFTPWTSPASLLENASWMRRLRFHELRADAIQTRLRLYPRTPLHHLAVRDGLLVEASEEGRGDRAAEQGYDASAPWRFQDARVEAIFQLAQAVRGLDRDRGLTDADVIDVATRYVVRWPGLAAVPGSCALALRAGVEAWGAPLGALVEMLGPAGAGFDPEIEALALGENASSETVGRRAVLKESVRATDAEALARAYQAMGFAAEVIAHHGMERRSGLHGASEEHAVVAVARDEAVLGEVRGLHRVVAGAGPATERRTAARRLGGLMGYPGCCAELFAARLEQGDNQDLERAPYLRAPEQPLASVLHRTGLLRLISHHPCAPGCVASVANAEGVLGRLAALCAAAATGARATLAMASLFLDYERYAVVEGGFEGERFVLHGAKARSVGRGRGFAELLAQASWVRLGPDGVTLGSPDGSTRKVSGPRPLLVEPGKPLAAPARGALLPEAVPKREDALRLPGTIRPGVRAGGFTIASVATGDAASTITLARGEERLAVRVRAHAEGVPYAIRIGAWAVDLDVDALGALGDEARAAVGLLVRALAPAARAVR</sequence>
<dbReference type="InterPro" id="IPR058240">
    <property type="entry name" value="rSAM_sf"/>
</dbReference>
<dbReference type="AlphaFoldDB" id="A0A0K1EF30"/>
<proteinExistence type="predicted"/>
<dbReference type="Proteomes" id="UP000067626">
    <property type="component" value="Chromosome"/>
</dbReference>
<dbReference type="EMBL" id="CP012159">
    <property type="protein sequence ID" value="AKT39480.1"/>
    <property type="molecule type" value="Genomic_DNA"/>
</dbReference>
<reference evidence="1 2" key="1">
    <citation type="submission" date="2015-07" db="EMBL/GenBank/DDBJ databases">
        <title>Genome analysis of myxobacterium Chondromyces crocatus Cm c5 reveals a high potential for natural compound synthesis and the genetic basis for the loss of fruiting body formation.</title>
        <authorList>
            <person name="Zaburannyi N."/>
            <person name="Bunk B."/>
            <person name="Maier J."/>
            <person name="Overmann J."/>
            <person name="Mueller R."/>
        </authorList>
    </citation>
    <scope>NUCLEOTIDE SEQUENCE [LARGE SCALE GENOMIC DNA]</scope>
    <source>
        <strain evidence="1 2">Cm c5</strain>
    </source>
</reference>
<gene>
    <name evidence="1" type="ORF">CMC5_036270</name>
</gene>
<accession>A0A0K1EF30</accession>
<dbReference type="STRING" id="52.CMC5_036270"/>
<dbReference type="KEGG" id="ccro:CMC5_036270"/>
<protein>
    <submittedName>
        <fullName evidence="1">Uncharacterized protein</fullName>
    </submittedName>
</protein>
<name>A0A0K1EF30_CHOCO</name>
<evidence type="ECO:0000313" key="1">
    <source>
        <dbReference type="EMBL" id="AKT39480.1"/>
    </source>
</evidence>
<organism evidence="1 2">
    <name type="scientific">Chondromyces crocatus</name>
    <dbReference type="NCBI Taxonomy" id="52"/>
    <lineage>
        <taxon>Bacteria</taxon>
        <taxon>Pseudomonadati</taxon>
        <taxon>Myxococcota</taxon>
        <taxon>Polyangia</taxon>
        <taxon>Polyangiales</taxon>
        <taxon>Polyangiaceae</taxon>
        <taxon>Chondromyces</taxon>
    </lineage>
</organism>
<keyword evidence="2" id="KW-1185">Reference proteome</keyword>
<dbReference type="SUPFAM" id="SSF102114">
    <property type="entry name" value="Radical SAM enzymes"/>
    <property type="match status" value="1"/>
</dbReference>